<evidence type="ECO:0000256" key="1">
    <source>
        <dbReference type="ARBA" id="ARBA00004377"/>
    </source>
</evidence>
<keyword evidence="3" id="KW-1003">Cell membrane</keyword>
<gene>
    <name evidence="13" type="ORF">G3I74_00810</name>
</gene>
<keyword evidence="7 11" id="KW-1133">Transmembrane helix</keyword>
<evidence type="ECO:0000259" key="12">
    <source>
        <dbReference type="Pfam" id="PF12019"/>
    </source>
</evidence>
<evidence type="ECO:0000256" key="8">
    <source>
        <dbReference type="ARBA" id="ARBA00023136"/>
    </source>
</evidence>
<evidence type="ECO:0000313" key="14">
    <source>
        <dbReference type="Proteomes" id="UP000484885"/>
    </source>
</evidence>
<evidence type="ECO:0000256" key="10">
    <source>
        <dbReference type="ARBA" id="ARBA00030775"/>
    </source>
</evidence>
<evidence type="ECO:0000256" key="11">
    <source>
        <dbReference type="SAM" id="Phobius"/>
    </source>
</evidence>
<dbReference type="GO" id="GO:0015628">
    <property type="term" value="P:protein secretion by the type II secretion system"/>
    <property type="evidence" value="ECO:0007669"/>
    <property type="project" value="InterPro"/>
</dbReference>
<evidence type="ECO:0000313" key="13">
    <source>
        <dbReference type="EMBL" id="NDY94271.1"/>
    </source>
</evidence>
<accession>A0A845V1W2</accession>
<evidence type="ECO:0000256" key="9">
    <source>
        <dbReference type="ARBA" id="ARBA00025772"/>
    </source>
</evidence>
<keyword evidence="14" id="KW-1185">Reference proteome</keyword>
<dbReference type="Proteomes" id="UP000484885">
    <property type="component" value="Unassembled WGS sequence"/>
</dbReference>
<evidence type="ECO:0000256" key="6">
    <source>
        <dbReference type="ARBA" id="ARBA00022692"/>
    </source>
</evidence>
<protein>
    <recommendedName>
        <fullName evidence="2">Type II secretion system protein H</fullName>
    </recommendedName>
    <alternativeName>
        <fullName evidence="10">General secretion pathway protein H</fullName>
    </alternativeName>
</protein>
<dbReference type="RefSeq" id="WP_164209081.1">
    <property type="nucleotide sequence ID" value="NZ_JAAGSC010000023.1"/>
</dbReference>
<dbReference type="EMBL" id="JAAGSC010000023">
    <property type="protein sequence ID" value="NDY94271.1"/>
    <property type="molecule type" value="Genomic_DNA"/>
</dbReference>
<reference evidence="13 14" key="1">
    <citation type="submission" date="2020-02" db="EMBL/GenBank/DDBJ databases">
        <authorList>
            <person name="Zhang X.-Y."/>
        </authorList>
    </citation>
    <scope>NUCLEOTIDE SEQUENCE [LARGE SCALE GENOMIC DNA]</scope>
    <source>
        <strain evidence="13 14">C33</strain>
    </source>
</reference>
<dbReference type="GO" id="GO:0005886">
    <property type="term" value="C:plasma membrane"/>
    <property type="evidence" value="ECO:0007669"/>
    <property type="project" value="UniProtKB-SubCell"/>
</dbReference>
<dbReference type="InterPro" id="IPR022346">
    <property type="entry name" value="T2SS_GspH"/>
</dbReference>
<name>A0A845V1W2_9GAMM</name>
<keyword evidence="4" id="KW-0488">Methylation</keyword>
<sequence>MLGFVMARNFLKQIPVGITLIELMVVIVVASILITLATPGLQNFIRNNRVTAQSNELSSLIAYARSQASASVNGYQLIKTTGSDSWTVEVQNLDCSPACVVKQVTFENTDLTAESGSLPLIFNDRSVLSSGEVTLAVEHEPCSGQRQRAVLNILISGSVRRTFESCSGT</sequence>
<evidence type="ECO:0000256" key="5">
    <source>
        <dbReference type="ARBA" id="ARBA00022519"/>
    </source>
</evidence>
<keyword evidence="5" id="KW-0997">Cell inner membrane</keyword>
<comment type="similarity">
    <text evidence="9">Belongs to the GSP H family.</text>
</comment>
<evidence type="ECO:0000256" key="4">
    <source>
        <dbReference type="ARBA" id="ARBA00022481"/>
    </source>
</evidence>
<dbReference type="Gene3D" id="3.30.700.10">
    <property type="entry name" value="Glycoprotein, Type 4 Pilin"/>
    <property type="match status" value="1"/>
</dbReference>
<dbReference type="InterPro" id="IPR045584">
    <property type="entry name" value="Pilin-like"/>
</dbReference>
<organism evidence="13 14">
    <name type="scientific">Wenzhouxiangella limi</name>
    <dbReference type="NCBI Taxonomy" id="2707351"/>
    <lineage>
        <taxon>Bacteria</taxon>
        <taxon>Pseudomonadati</taxon>
        <taxon>Pseudomonadota</taxon>
        <taxon>Gammaproteobacteria</taxon>
        <taxon>Chromatiales</taxon>
        <taxon>Wenzhouxiangellaceae</taxon>
        <taxon>Wenzhouxiangella</taxon>
    </lineage>
</organism>
<dbReference type="AlphaFoldDB" id="A0A845V1W2"/>
<dbReference type="Pfam" id="PF12019">
    <property type="entry name" value="GspH"/>
    <property type="match status" value="1"/>
</dbReference>
<dbReference type="SUPFAM" id="SSF54523">
    <property type="entry name" value="Pili subunits"/>
    <property type="match status" value="1"/>
</dbReference>
<comment type="caution">
    <text evidence="13">The sequence shown here is derived from an EMBL/GenBank/DDBJ whole genome shotgun (WGS) entry which is preliminary data.</text>
</comment>
<evidence type="ECO:0000256" key="2">
    <source>
        <dbReference type="ARBA" id="ARBA00021549"/>
    </source>
</evidence>
<keyword evidence="6 11" id="KW-0812">Transmembrane</keyword>
<keyword evidence="8 11" id="KW-0472">Membrane</keyword>
<evidence type="ECO:0000256" key="7">
    <source>
        <dbReference type="ARBA" id="ARBA00022989"/>
    </source>
</evidence>
<feature type="domain" description="General secretion pathway GspH" evidence="12">
    <location>
        <begin position="54"/>
        <end position="150"/>
    </location>
</feature>
<proteinExistence type="inferred from homology"/>
<feature type="transmembrane region" description="Helical" evidence="11">
    <location>
        <begin position="20"/>
        <end position="41"/>
    </location>
</feature>
<evidence type="ECO:0000256" key="3">
    <source>
        <dbReference type="ARBA" id="ARBA00022475"/>
    </source>
</evidence>
<comment type="subcellular location">
    <subcellularLocation>
        <location evidence="1">Cell inner membrane</location>
        <topology evidence="1">Single-pass membrane protein</topology>
    </subcellularLocation>
</comment>
<dbReference type="GO" id="GO:0015627">
    <property type="term" value="C:type II protein secretion system complex"/>
    <property type="evidence" value="ECO:0007669"/>
    <property type="project" value="InterPro"/>
</dbReference>